<dbReference type="VEuPathDB" id="CryptoDB:Cvel_18220"/>
<sequence length="969" mass="102949">MTTNMSRPCKGLASAENENLGTPPSLAAICATFDHARPAAEVISELSSSRDSFGLALLLLDVMKKKRVCLPLPVLNLSDFSLSAGKLRLLLSFLSSEWGTLEILKCGPEVCRGALLSVLINFLQHLKEKAGVGETGAICLKTLDLSGCDLFDSDASRIFLSLPRTLESPLSFPSLGSLLEFRWLPSLLSLDLSGIPLGPSGIAALSKGLAGGTLWSAGSLHSSGTQAATLPLKVLKLSNTEAKAKGVETLAEALKAKQLVSLEVLDLGSNRIYPQGLMHLAAAIGAEAVPILRVLILKDNRLTDIELSFEEIEQSMFDEEEEEEEVERDFSALARKNYVGSHAAQIVAAGRFPKLRILDLANTGIVSFDLEEMSKCLGDGGVPFLEELDVSEIYDEENASSKGISAFSDAIESGHLSRLNALKLCRPDDMVDEGFPKVSRILACGKLLSLRSLELHSNKENVEEGVIHLAEGIESGRLPMLESLSLSLGYFSEVGGSALAALGRALGGGGVPLLKKLRLKWSEQEDEGVAGLAEGLGRAPLSHLVHVSLELICGGAGGGDGCRALGETLSRGDFPCLRQVDLDMGCDSFGSLCEGLSVAGRRMGVVLDVKLHRQKVTREGYEPLMGFVAALRDGRLAGLRRLCLDGRDILNAATVHAIGQALGDSAARLSSLEELEMGEFQGDEGVAGFFKGMAASAGQFPFLKSIVLKGGGRWNRSGTRRLSAVALSALLTSRKVLNLKTLEVDGCRFGQTGVQALAAALCSPIASSLRRLQVLFAKGSELSIGIGSADADDDLVPSAARVAALMGGFSVCLASPFLSNLQELRISELEGLDTVRVLCTGLGSGRLSSLRDLNLSGVLFEVEGGRALSEVVDADTLPSLRVLNLFHTMIEDEGVEALSDAWLQRPPPPLEDLYLGFCGITETGARVLAALIGSRRVPHLSKINLRLNPVGSRTQSLLFAAHPEVFLFL</sequence>
<dbReference type="PANTHER" id="PTHR24113:SF15">
    <property type="entry name" value="NACHT DOMAIN-CONTAINING PROTEIN"/>
    <property type="match status" value="1"/>
</dbReference>
<dbReference type="InterPro" id="IPR027038">
    <property type="entry name" value="RanGap"/>
</dbReference>
<accession>A0A0G4FQ61</accession>
<evidence type="ECO:0000313" key="1">
    <source>
        <dbReference type="EMBL" id="CEM16569.1"/>
    </source>
</evidence>
<name>A0A0G4FQ61_9ALVE</name>
<dbReference type="GO" id="GO:0006913">
    <property type="term" value="P:nucleocytoplasmic transport"/>
    <property type="evidence" value="ECO:0007669"/>
    <property type="project" value="TreeGrafter"/>
</dbReference>
<dbReference type="SUPFAM" id="SSF52047">
    <property type="entry name" value="RNI-like"/>
    <property type="match status" value="3"/>
</dbReference>
<dbReference type="PhylomeDB" id="A0A0G4FQ61"/>
<dbReference type="InterPro" id="IPR001611">
    <property type="entry name" value="Leu-rich_rpt"/>
</dbReference>
<dbReference type="AlphaFoldDB" id="A0A0G4FQ61"/>
<dbReference type="InterPro" id="IPR032675">
    <property type="entry name" value="LRR_dom_sf"/>
</dbReference>
<dbReference type="EMBL" id="CDMZ01000547">
    <property type="protein sequence ID" value="CEM16569.1"/>
    <property type="molecule type" value="Genomic_DNA"/>
</dbReference>
<dbReference type="GO" id="GO:0005096">
    <property type="term" value="F:GTPase activator activity"/>
    <property type="evidence" value="ECO:0007669"/>
    <property type="project" value="InterPro"/>
</dbReference>
<protein>
    <submittedName>
        <fullName evidence="1">Uncharacterized protein</fullName>
    </submittedName>
</protein>
<dbReference type="GO" id="GO:0005829">
    <property type="term" value="C:cytosol"/>
    <property type="evidence" value="ECO:0007669"/>
    <property type="project" value="TreeGrafter"/>
</dbReference>
<dbReference type="GO" id="GO:0031267">
    <property type="term" value="F:small GTPase binding"/>
    <property type="evidence" value="ECO:0007669"/>
    <property type="project" value="TreeGrafter"/>
</dbReference>
<dbReference type="GO" id="GO:0005634">
    <property type="term" value="C:nucleus"/>
    <property type="evidence" value="ECO:0007669"/>
    <property type="project" value="TreeGrafter"/>
</dbReference>
<reference evidence="1" key="1">
    <citation type="submission" date="2014-11" db="EMBL/GenBank/DDBJ databases">
        <authorList>
            <person name="Otto D Thomas"/>
            <person name="Naeem Raeece"/>
        </authorList>
    </citation>
    <scope>NUCLEOTIDE SEQUENCE</scope>
</reference>
<organism evidence="1">
    <name type="scientific">Chromera velia CCMP2878</name>
    <dbReference type="NCBI Taxonomy" id="1169474"/>
    <lineage>
        <taxon>Eukaryota</taxon>
        <taxon>Sar</taxon>
        <taxon>Alveolata</taxon>
        <taxon>Colpodellida</taxon>
        <taxon>Chromeraceae</taxon>
        <taxon>Chromera</taxon>
    </lineage>
</organism>
<dbReference type="Pfam" id="PF13516">
    <property type="entry name" value="LRR_6"/>
    <property type="match status" value="2"/>
</dbReference>
<dbReference type="Gene3D" id="3.80.10.10">
    <property type="entry name" value="Ribonuclease Inhibitor"/>
    <property type="match status" value="4"/>
</dbReference>
<proteinExistence type="predicted"/>
<dbReference type="SMART" id="SM00368">
    <property type="entry name" value="LRR_RI"/>
    <property type="match status" value="11"/>
</dbReference>
<dbReference type="GO" id="GO:0048471">
    <property type="term" value="C:perinuclear region of cytoplasm"/>
    <property type="evidence" value="ECO:0007669"/>
    <property type="project" value="TreeGrafter"/>
</dbReference>
<gene>
    <name evidence="1" type="ORF">Cvel_18220</name>
</gene>
<dbReference type="PANTHER" id="PTHR24113">
    <property type="entry name" value="RAN GTPASE-ACTIVATING PROTEIN 1"/>
    <property type="match status" value="1"/>
</dbReference>